<dbReference type="Gene3D" id="2.60.40.10">
    <property type="entry name" value="Immunoglobulins"/>
    <property type="match status" value="2"/>
</dbReference>
<dbReference type="OrthoDB" id="417046at2759"/>
<dbReference type="GO" id="GO:0006508">
    <property type="term" value="P:proteolysis"/>
    <property type="evidence" value="ECO:0007669"/>
    <property type="project" value="InterPro"/>
</dbReference>
<name>A0A8J4XNI2_CHIOP</name>
<keyword evidence="4" id="KW-1185">Reference proteome</keyword>
<dbReference type="InterPro" id="IPR011029">
    <property type="entry name" value="DEATH-like_dom_sf"/>
</dbReference>
<reference evidence="3" key="1">
    <citation type="submission" date="2020-07" db="EMBL/GenBank/DDBJ databases">
        <title>The High-quality genome of the commercially important snow crab, Chionoecetes opilio.</title>
        <authorList>
            <person name="Jeong J.-H."/>
            <person name="Ryu S."/>
        </authorList>
    </citation>
    <scope>NUCLEOTIDE SEQUENCE</scope>
    <source>
        <strain evidence="3">MADBK_172401_WGS</strain>
        <tissue evidence="3">Digestive gland</tissue>
    </source>
</reference>
<evidence type="ECO:0000259" key="2">
    <source>
        <dbReference type="PROSITE" id="PS50835"/>
    </source>
</evidence>
<dbReference type="InterPro" id="IPR007110">
    <property type="entry name" value="Ig-like_dom"/>
</dbReference>
<dbReference type="InterPro" id="IPR013783">
    <property type="entry name" value="Ig-like_fold"/>
</dbReference>
<dbReference type="Gene3D" id="3.40.50.1460">
    <property type="match status" value="1"/>
</dbReference>
<dbReference type="Proteomes" id="UP000770661">
    <property type="component" value="Unassembled WGS sequence"/>
</dbReference>
<dbReference type="SUPFAM" id="SSF47986">
    <property type="entry name" value="DEATH domain"/>
    <property type="match status" value="1"/>
</dbReference>
<dbReference type="InterPro" id="IPR001309">
    <property type="entry name" value="Pept_C14_p20"/>
</dbReference>
<dbReference type="PROSITE" id="PS50835">
    <property type="entry name" value="IG_LIKE"/>
    <property type="match status" value="2"/>
</dbReference>
<evidence type="ECO:0000313" key="4">
    <source>
        <dbReference type="Proteomes" id="UP000770661"/>
    </source>
</evidence>
<protein>
    <submittedName>
        <fullName evidence="3">Mucosa-associated lymphoid tissue lymphoma translocation protein 1</fullName>
    </submittedName>
</protein>
<dbReference type="InterPro" id="IPR011600">
    <property type="entry name" value="Pept_C14_caspase"/>
</dbReference>
<dbReference type="InterPro" id="IPR029030">
    <property type="entry name" value="Caspase-like_dom_sf"/>
</dbReference>
<dbReference type="EMBL" id="JACEEZ010023663">
    <property type="protein sequence ID" value="KAG0711006.1"/>
    <property type="molecule type" value="Genomic_DNA"/>
</dbReference>
<dbReference type="GO" id="GO:0004197">
    <property type="term" value="F:cysteine-type endopeptidase activity"/>
    <property type="evidence" value="ECO:0007669"/>
    <property type="project" value="InterPro"/>
</dbReference>
<dbReference type="InterPro" id="IPR036179">
    <property type="entry name" value="Ig-like_dom_sf"/>
</dbReference>
<dbReference type="InterPro" id="IPR052039">
    <property type="entry name" value="Caspase-related_regulators"/>
</dbReference>
<dbReference type="Gene3D" id="1.10.533.10">
    <property type="entry name" value="Death Domain, Fas"/>
    <property type="match status" value="1"/>
</dbReference>
<dbReference type="AlphaFoldDB" id="A0A8J4XNI2"/>
<dbReference type="PANTHER" id="PTHR22576:SF37">
    <property type="entry name" value="MUCOSA-ASSOCIATED LYMPHOID TISSUE LYMPHOMA TRANSLOCATION PROTEIN 1"/>
    <property type="match status" value="1"/>
</dbReference>
<dbReference type="SUPFAM" id="SSF52129">
    <property type="entry name" value="Caspase-like"/>
    <property type="match status" value="1"/>
</dbReference>
<proteinExistence type="predicted"/>
<dbReference type="Pfam" id="PF00656">
    <property type="entry name" value="Peptidase_C14"/>
    <property type="match status" value="1"/>
</dbReference>
<accession>A0A8J4XNI2</accession>
<organism evidence="3 4">
    <name type="scientific">Chionoecetes opilio</name>
    <name type="common">Atlantic snow crab</name>
    <name type="synonym">Cancer opilio</name>
    <dbReference type="NCBI Taxonomy" id="41210"/>
    <lineage>
        <taxon>Eukaryota</taxon>
        <taxon>Metazoa</taxon>
        <taxon>Ecdysozoa</taxon>
        <taxon>Arthropoda</taxon>
        <taxon>Crustacea</taxon>
        <taxon>Multicrustacea</taxon>
        <taxon>Malacostraca</taxon>
        <taxon>Eumalacostraca</taxon>
        <taxon>Eucarida</taxon>
        <taxon>Decapoda</taxon>
        <taxon>Pleocyemata</taxon>
        <taxon>Brachyura</taxon>
        <taxon>Eubrachyura</taxon>
        <taxon>Majoidea</taxon>
        <taxon>Majidae</taxon>
        <taxon>Chionoecetes</taxon>
    </lineage>
</organism>
<evidence type="ECO:0000259" key="1">
    <source>
        <dbReference type="PROSITE" id="PS50208"/>
    </source>
</evidence>
<evidence type="ECO:0000313" key="3">
    <source>
        <dbReference type="EMBL" id="KAG0711006.1"/>
    </source>
</evidence>
<feature type="domain" description="Ig-like" evidence="2">
    <location>
        <begin position="197"/>
        <end position="311"/>
    </location>
</feature>
<gene>
    <name evidence="3" type="primary">Malt1</name>
    <name evidence="3" type="ORF">GWK47_021570</name>
</gene>
<comment type="caution">
    <text evidence="3">The sequence shown here is derived from an EMBL/GenBank/DDBJ whole genome shotgun (WGS) entry which is preliminary data.</text>
</comment>
<dbReference type="SUPFAM" id="SSF48726">
    <property type="entry name" value="Immunoglobulin"/>
    <property type="match status" value="2"/>
</dbReference>
<dbReference type="PANTHER" id="PTHR22576">
    <property type="entry name" value="MUCOSA ASSOCIATED LYMPHOID TISSUE LYMPHOMA TRANSLOCATION PROTEIN 1/PARACASPASE"/>
    <property type="match status" value="1"/>
</dbReference>
<dbReference type="PROSITE" id="PS50208">
    <property type="entry name" value="CASPASE_P20"/>
    <property type="match status" value="1"/>
</dbReference>
<sequence>MTAAMEGDGVEADEYLENLPAKLMQTIRCELGKDEAWLKVAEYLASKNFISDESLQVIKSNVSPARELLNILIYQRFLTVEVFQRILEGCQLYDVLRIIDTCDPAKILIPTEDSTSLVPLGAKVSIAVAVSGSPFPEMLWCCDGEPLVGETSPDLVLSKFSNKDVGEYTCKVKQRLNGKPSELTSHKYILRAKDQAPRIAEDLTQHVQVEAQEDLTLSFKVTGYPEPKCFRWYKSYSNKPISECDLPQLVVKESSIGPQKPQIIEQPRVSPDYYAGDWMYLACLVICRDTVNFTCFLNNEELKGNSNAHLTTSSSENYHHCELKYRLTQENMEKENWKRLNFKFAVFSSAGRVLSDDVLVEVKTRHVKQTHTARNKWALVIGNSKYQQMGQLPASGNDIVTMKDMFIELGFMVMMLSDLKRDAIQNAVILFSTFVQKGDYVSFFYAGHGIHRCGKDYIIPLDASLYFRMREQNVSVKESDVSLDECISYVQITNVLQRNEPALIFSVYDTCRGIKPKFEGWRPHPSQDIYQTASKNSFFIYATSENYEAYEAIGVDRSLLVTTLQSLMTHRVSVQDLSMSVLRKFHFPGEWDQRQVPKISGDLALPLSLADPSRPQPMDELECGVLKEWERLASGRGRMEDCITVGDAKVEASVYWNIEPQKDGVTWVITNCLHLTVNLSCDAQVVDVQIRLSTGEEESLRLRGSVSKQFLIPHLEDLEVCWQKQCCNGGREKLPL</sequence>
<feature type="domain" description="Ig-like" evidence="2">
    <location>
        <begin position="104"/>
        <end position="184"/>
    </location>
</feature>
<feature type="domain" description="Caspase family p20" evidence="1">
    <location>
        <begin position="374"/>
        <end position="449"/>
    </location>
</feature>